<dbReference type="GO" id="GO:0004034">
    <property type="term" value="F:aldose 1-epimerase activity"/>
    <property type="evidence" value="ECO:0007669"/>
    <property type="project" value="TreeGrafter"/>
</dbReference>
<dbReference type="RefSeq" id="WP_138931631.1">
    <property type="nucleotide sequence ID" value="NZ_SWMU01000002.1"/>
</dbReference>
<evidence type="ECO:0000256" key="1">
    <source>
        <dbReference type="ARBA" id="ARBA00001913"/>
    </source>
</evidence>
<reference evidence="4 5" key="1">
    <citation type="submission" date="2019-04" db="EMBL/GenBank/DDBJ databases">
        <title>Psychroflexus halotolerans sp. nov., isolated from a marine solar saltern.</title>
        <authorList>
            <person name="Feng X."/>
        </authorList>
    </citation>
    <scope>NUCLEOTIDE SEQUENCE [LARGE SCALE GENOMIC DNA]</scope>
    <source>
        <strain evidence="4 5">WDS2C27</strain>
    </source>
</reference>
<proteinExistence type="predicted"/>
<protein>
    <submittedName>
        <fullName evidence="4">Aldose 1-epimerase</fullName>
    </submittedName>
</protein>
<dbReference type="Pfam" id="PF01263">
    <property type="entry name" value="Aldose_epim"/>
    <property type="match status" value="1"/>
</dbReference>
<dbReference type="SUPFAM" id="SSF74650">
    <property type="entry name" value="Galactose mutarotase-like"/>
    <property type="match status" value="1"/>
</dbReference>
<dbReference type="AlphaFoldDB" id="A0A4U5TTC2"/>
<evidence type="ECO:0000313" key="4">
    <source>
        <dbReference type="EMBL" id="TKS56528.1"/>
    </source>
</evidence>
<dbReference type="PANTHER" id="PTHR10091">
    <property type="entry name" value="ALDOSE-1-EPIMERASE"/>
    <property type="match status" value="1"/>
</dbReference>
<dbReference type="PANTHER" id="PTHR10091:SF0">
    <property type="entry name" value="GALACTOSE MUTAROTASE"/>
    <property type="match status" value="1"/>
</dbReference>
<dbReference type="GO" id="GO:0033499">
    <property type="term" value="P:galactose catabolic process via UDP-galactose, Leloir pathway"/>
    <property type="evidence" value="ECO:0007669"/>
    <property type="project" value="TreeGrafter"/>
</dbReference>
<dbReference type="GO" id="GO:0030246">
    <property type="term" value="F:carbohydrate binding"/>
    <property type="evidence" value="ECO:0007669"/>
    <property type="project" value="InterPro"/>
</dbReference>
<dbReference type="CDD" id="cd01081">
    <property type="entry name" value="Aldose_epim"/>
    <property type="match status" value="1"/>
</dbReference>
<accession>A0A4U5TTC2</accession>
<keyword evidence="3" id="KW-0106">Calcium</keyword>
<gene>
    <name evidence="4" type="ORF">FCN74_05685</name>
</gene>
<dbReference type="Gene3D" id="2.70.98.10">
    <property type="match status" value="1"/>
</dbReference>
<keyword evidence="5" id="KW-1185">Reference proteome</keyword>
<comment type="caution">
    <text evidence="4">The sequence shown here is derived from an EMBL/GenBank/DDBJ whole genome shotgun (WGS) entry which is preliminary data.</text>
</comment>
<name>A0A4U5TTC2_9FLAO</name>
<comment type="subunit">
    <text evidence="2">Monomer.</text>
</comment>
<dbReference type="InterPro" id="IPR008183">
    <property type="entry name" value="Aldose_1/G6P_1-epimerase"/>
</dbReference>
<dbReference type="InterPro" id="IPR014718">
    <property type="entry name" value="GH-type_carb-bd"/>
</dbReference>
<dbReference type="EMBL" id="SWMU01000002">
    <property type="protein sequence ID" value="TKS56528.1"/>
    <property type="molecule type" value="Genomic_DNA"/>
</dbReference>
<dbReference type="OrthoDB" id="9808779at2"/>
<evidence type="ECO:0000256" key="2">
    <source>
        <dbReference type="ARBA" id="ARBA00011245"/>
    </source>
</evidence>
<dbReference type="Proteomes" id="UP000306552">
    <property type="component" value="Unassembled WGS sequence"/>
</dbReference>
<comment type="cofactor">
    <cofactor evidence="1">
        <name>Ca(2+)</name>
        <dbReference type="ChEBI" id="CHEBI:29108"/>
    </cofactor>
</comment>
<organism evidence="4 5">
    <name type="scientific">Mesohalobacter halotolerans</name>
    <dbReference type="NCBI Taxonomy" id="1883405"/>
    <lineage>
        <taxon>Bacteria</taxon>
        <taxon>Pseudomonadati</taxon>
        <taxon>Bacteroidota</taxon>
        <taxon>Flavobacteriia</taxon>
        <taxon>Flavobacteriales</taxon>
        <taxon>Flavobacteriaceae</taxon>
        <taxon>Mesohalobacter</taxon>
    </lineage>
</organism>
<dbReference type="InterPro" id="IPR011013">
    <property type="entry name" value="Gal_mutarotase_sf_dom"/>
</dbReference>
<evidence type="ECO:0000256" key="3">
    <source>
        <dbReference type="ARBA" id="ARBA00022837"/>
    </source>
</evidence>
<dbReference type="GO" id="GO:0006006">
    <property type="term" value="P:glucose metabolic process"/>
    <property type="evidence" value="ECO:0007669"/>
    <property type="project" value="TreeGrafter"/>
</dbReference>
<evidence type="ECO:0000313" key="5">
    <source>
        <dbReference type="Proteomes" id="UP000306552"/>
    </source>
</evidence>
<sequence length="292" mass="33642">MFKIQHFNDELVLKKAHQIQAKIGLTHQGGRLKSLIFKDKPIVEDLENKTYDKSHAGAILFPFVNRIKDGQYDFAGEHYQLECNEPGSNNAIHGLIFDKTFDIEDTEEKPDFAEVKLSYTEQHPPLGFPFQYKIQLIYRLTEASLSLKIDIKNIDKTPFLFNLGWHPYFCISNFDTDFLGFESHKQVIFNDQMIALGTAKTLIPNPYALKNKALDDCFVLSNKVVEFYTDYYKARITGHPKSDFLQIYAPPGENRLAIEPMTGISDSFNHKKGIQILKPNEIKTETWTIELE</sequence>